<evidence type="ECO:0000313" key="11">
    <source>
        <dbReference type="EMBL" id="EAH4242017.1"/>
    </source>
</evidence>
<reference evidence="10 25" key="6">
    <citation type="submission" date="2019-04" db="EMBL/GenBank/DDBJ databases">
        <authorList>
            <consortium name="GenomeTrakr network: Whole genome sequencing for foodborne pathogen traceback"/>
        </authorList>
    </citation>
    <scope>NUCLEOTIDE SEQUENCE [LARGE SCALE GENOMIC DNA]</scope>
    <source>
        <strain evidence="10 25">CFSAN072474</strain>
    </source>
</reference>
<dbReference type="SUPFAM" id="SSF141986">
    <property type="entry name" value="LD-carboxypeptidase A C-terminal domain-like"/>
    <property type="match status" value="1"/>
</dbReference>
<reference evidence="14" key="8">
    <citation type="submission" date="2019-10" db="EMBL/GenBank/DDBJ databases">
        <authorList>
            <consortium name="NCBI Pathogen Detection Project"/>
        </authorList>
    </citation>
    <scope>NUCLEOTIDE SEQUENCE</scope>
    <source>
        <strain evidence="14">09CEB371LM</strain>
        <strain evidence="15">CFIAFB20130012</strain>
    </source>
</reference>
<keyword evidence="2" id="KW-0378">Hydrolase</keyword>
<dbReference type="EMBL" id="AABGUK010000003">
    <property type="protein sequence ID" value="EAH4242017.1"/>
    <property type="molecule type" value="Genomic_DNA"/>
</dbReference>
<dbReference type="Proteomes" id="UP000522199">
    <property type="component" value="Unassembled WGS sequence"/>
</dbReference>
<dbReference type="InterPro" id="IPR029062">
    <property type="entry name" value="Class_I_gatase-like"/>
</dbReference>
<dbReference type="Proteomes" id="UP000478682">
    <property type="component" value="Unassembled WGS sequence"/>
</dbReference>
<evidence type="ECO:0000259" key="4">
    <source>
        <dbReference type="Pfam" id="PF02016"/>
    </source>
</evidence>
<evidence type="ECO:0000313" key="15">
    <source>
        <dbReference type="EMBL" id="HAB8399446.1"/>
    </source>
</evidence>
<proteinExistence type="inferred from homology"/>
<dbReference type="EMBL" id="AABBZO010000011">
    <property type="protein sequence ID" value="EAG4462712.1"/>
    <property type="molecule type" value="Genomic_DNA"/>
</dbReference>
<dbReference type="Gene3D" id="3.40.50.10740">
    <property type="entry name" value="Class I glutamine amidotransferase-like"/>
    <property type="match status" value="1"/>
</dbReference>
<organism evidence="11 26">
    <name type="scientific">Listeria monocytogenes</name>
    <dbReference type="NCBI Taxonomy" id="1639"/>
    <lineage>
        <taxon>Bacteria</taxon>
        <taxon>Bacillati</taxon>
        <taxon>Bacillota</taxon>
        <taxon>Bacilli</taxon>
        <taxon>Bacillales</taxon>
        <taxon>Listeriaceae</taxon>
        <taxon>Listeria</taxon>
    </lineage>
</organism>
<keyword evidence="11" id="KW-0645">Protease</keyword>
<protein>
    <submittedName>
        <fullName evidence="11">LD-carboxypeptidase</fullName>
    </submittedName>
    <submittedName>
        <fullName evidence="17">Microcin C7 self-immunity protein MccF</fullName>
    </submittedName>
</protein>
<dbReference type="PIRSF" id="PIRSF028757">
    <property type="entry name" value="LD-carboxypeptidase"/>
    <property type="match status" value="1"/>
</dbReference>
<dbReference type="Proteomes" id="UP000489121">
    <property type="component" value="Unassembled WGS sequence"/>
</dbReference>
<evidence type="ECO:0000313" key="8">
    <source>
        <dbReference type="EMBL" id="EAG1893274.1"/>
    </source>
</evidence>
<dbReference type="InterPro" id="IPR040921">
    <property type="entry name" value="Peptidase_S66C"/>
</dbReference>
<dbReference type="Proteomes" id="UP000272537">
    <property type="component" value="Unassembled WGS sequence"/>
</dbReference>
<evidence type="ECO:0000313" key="9">
    <source>
        <dbReference type="EMBL" id="EAG4462712.1"/>
    </source>
</evidence>
<dbReference type="EMBL" id="AABATR010000003">
    <property type="protein sequence ID" value="EAG1893274.1"/>
    <property type="molecule type" value="Genomic_DNA"/>
</dbReference>
<evidence type="ECO:0000256" key="1">
    <source>
        <dbReference type="ARBA" id="ARBA00010233"/>
    </source>
</evidence>
<evidence type="ECO:0000256" key="2">
    <source>
        <dbReference type="ARBA" id="ARBA00022801"/>
    </source>
</evidence>
<keyword evidence="11" id="KW-0121">Carboxypeptidase</keyword>
<dbReference type="Pfam" id="PF02016">
    <property type="entry name" value="Peptidase_S66"/>
    <property type="match status" value="1"/>
</dbReference>
<evidence type="ECO:0000313" key="21">
    <source>
        <dbReference type="Proteomes" id="UP000460224"/>
    </source>
</evidence>
<dbReference type="MEROPS" id="S66.003"/>
<dbReference type="Gene3D" id="3.50.30.60">
    <property type="entry name" value="LD-carboxypeptidase A C-terminal domain-like"/>
    <property type="match status" value="1"/>
</dbReference>
<dbReference type="AlphaFoldDB" id="A0A0B8RBJ7"/>
<dbReference type="EMBL" id="DAAIHR010000014">
    <property type="protein sequence ID" value="HAB8399446.1"/>
    <property type="molecule type" value="Genomic_DNA"/>
</dbReference>
<dbReference type="CDD" id="cd07062">
    <property type="entry name" value="Peptidase_S66_mccF_like"/>
    <property type="match status" value="1"/>
</dbReference>
<dbReference type="EMBL" id="AALGDA010000003">
    <property type="protein sequence ID" value="ECY9781735.1"/>
    <property type="molecule type" value="Genomic_DNA"/>
</dbReference>
<reference evidence="19 23" key="4">
    <citation type="submission" date="2018-06" db="EMBL/GenBank/DDBJ databases">
        <authorList>
            <consortium name="PulseNet: The National Subtyping Network for Foodborne Disease Surveillance"/>
            <person name="Tarr C.L."/>
            <person name="Trees E."/>
            <person name="Katz L.S."/>
            <person name="Carleton-Romer H.A."/>
            <person name="Stroika S."/>
            <person name="Kucerova Z."/>
            <person name="Roache K.F."/>
            <person name="Sabol A.L."/>
            <person name="Besser J."/>
            <person name="Gerner-Smidt P."/>
        </authorList>
    </citation>
    <scope>NUCLEOTIDE SEQUENCE [LARGE SCALE GENOMIC DNA]</scope>
    <source>
        <strain evidence="7 19">PNUSAL000134</strain>
        <strain evidence="8 23">PNUSAL002298</strain>
        <strain evidence="12 24">PNUSAL005692</strain>
    </source>
</reference>
<evidence type="ECO:0000313" key="25">
    <source>
        <dbReference type="Proteomes" id="UP000522199"/>
    </source>
</evidence>
<dbReference type="InterPro" id="IPR040449">
    <property type="entry name" value="Peptidase_S66_N"/>
</dbReference>
<evidence type="ECO:0000256" key="3">
    <source>
        <dbReference type="PIRSR" id="PIRSR028757-1"/>
    </source>
</evidence>
<dbReference type="Proteomes" id="UP000840197">
    <property type="component" value="Unassembled WGS sequence"/>
</dbReference>
<evidence type="ECO:0000313" key="24">
    <source>
        <dbReference type="Proteomes" id="UP000489121"/>
    </source>
</evidence>
<dbReference type="EMBL" id="AANEHK010000007">
    <property type="protein sequence ID" value="EDO0986168.1"/>
    <property type="molecule type" value="Genomic_DNA"/>
</dbReference>
<gene>
    <name evidence="17" type="primary">mccf_2</name>
    <name evidence="6" type="ORF">ARY78_05325</name>
    <name evidence="8" type="ORF">BB997_06650</name>
    <name evidence="9" type="ORF">CA369_10470</name>
    <name evidence="10" type="ORF">CW845_05900</name>
    <name evidence="16" type="ORF">DCK61_08735</name>
    <name evidence="17" type="ORF">DYZ80_01732</name>
    <name evidence="11" type="ORF">E5F58_08500</name>
    <name evidence="12" type="ORF">F6515_01875</name>
    <name evidence="13" type="ORF">FV747_09180</name>
    <name evidence="14" type="ORF">GHH22_10935</name>
    <name evidence="15" type="ORF">GYR60_13030</name>
    <name evidence="7" type="ORF">Y261_08415</name>
</gene>
<dbReference type="KEGG" id="lmok:CQ02_08385"/>
<dbReference type="PANTHER" id="PTHR30237">
    <property type="entry name" value="MURAMOYLTETRAPEPTIDE CARBOXYPEPTIDASE"/>
    <property type="match status" value="1"/>
</dbReference>
<dbReference type="InterPro" id="IPR027461">
    <property type="entry name" value="Carboxypeptidase_A_C_sf"/>
</dbReference>
<reference evidence="11 26" key="5">
    <citation type="submission" date="2019-04" db="EMBL/GenBank/DDBJ databases">
        <authorList>
            <consortium name="GenomeTrakr: Next Generation Sequencing Network for Food Pathogen Tracability"/>
        </authorList>
    </citation>
    <scope>NUCLEOTIDE SEQUENCE [LARGE SCALE GENOMIC DNA]</scope>
    <source>
        <strain evidence="9 27">CFSAN063727</strain>
        <strain evidence="6 20">FDA00007096</strain>
        <strain evidence="11 26">LS1344</strain>
    </source>
</reference>
<evidence type="ECO:0000313" key="6">
    <source>
        <dbReference type="EMBL" id="EAC5549855.1"/>
    </source>
</evidence>
<reference evidence="13 22" key="7">
    <citation type="submission" date="2019-08" db="EMBL/GenBank/DDBJ databases">
        <authorList>
            <person name="Ashton P.M."/>
            <person name="Dallman T."/>
            <person name="Nair S."/>
            <person name="De Pinna E."/>
            <person name="Peters T."/>
            <person name="Grant K."/>
        </authorList>
    </citation>
    <scope>NUCLEOTIDE SEQUENCE [LARGE SCALE GENOMIC DNA]</scope>
    <source>
        <strain evidence="13 22">788324</strain>
    </source>
</reference>
<evidence type="ECO:0000313" key="26">
    <source>
        <dbReference type="Proteomes" id="UP000527632"/>
    </source>
</evidence>
<dbReference type="Proteomes" id="UP000365297">
    <property type="component" value="Unassembled WGS sequence"/>
</dbReference>
<evidence type="ECO:0000313" key="12">
    <source>
        <dbReference type="EMBL" id="ECY9781735.1"/>
    </source>
</evidence>
<feature type="domain" description="LD-carboxypeptidase C-terminal" evidence="5">
    <location>
        <begin position="197"/>
        <end position="311"/>
    </location>
</feature>
<accession>A0A0B8RBJ7</accession>
<reference evidence="17 18" key="1">
    <citation type="journal article" date="2018" name="BMC Genomics">
        <title>Genes significantly associated with lineage II food isolates of Listeria monocytogenes.</title>
        <authorList>
            <person name="Pirone-Davies C."/>
            <person name="Chen Y."/>
            <person name="Pightling A."/>
            <person name="Ryan G."/>
            <person name="Wang Y."/>
            <person name="Yao K."/>
            <person name="Hoffmann M."/>
            <person name="Allard M.W."/>
        </authorList>
    </citation>
    <scope>NUCLEOTIDE SEQUENCE [LARGE SCALE GENOMIC DNA]</scope>
    <source>
        <strain evidence="17 18">PNUSAL000550</strain>
    </source>
</reference>
<dbReference type="Proteomes" id="UP000460224">
    <property type="component" value="Unassembled WGS sequence"/>
</dbReference>
<evidence type="ECO:0000313" key="7">
    <source>
        <dbReference type="EMBL" id="EAE2354366.1"/>
    </source>
</evidence>
<feature type="domain" description="LD-carboxypeptidase N-terminal" evidence="4">
    <location>
        <begin position="12"/>
        <end position="131"/>
    </location>
</feature>
<evidence type="ECO:0000313" key="23">
    <source>
        <dbReference type="Proteomes" id="UP000478682"/>
    </source>
</evidence>
<comment type="similarity">
    <text evidence="1">Belongs to the peptidase S66 family.</text>
</comment>
<dbReference type="RefSeq" id="WP_003727345.1">
    <property type="nucleotide sequence ID" value="NC_021825.2"/>
</dbReference>
<name>A0A0B8RBJ7_LISMN</name>
<feature type="active site" description="Charge relay system" evidence="3">
    <location>
        <position position="228"/>
    </location>
</feature>
<evidence type="ECO:0000259" key="5">
    <source>
        <dbReference type="Pfam" id="PF17676"/>
    </source>
</evidence>
<evidence type="ECO:0000313" key="16">
    <source>
        <dbReference type="EMBL" id="KAA9448945.1"/>
    </source>
</evidence>
<dbReference type="InterPro" id="IPR027478">
    <property type="entry name" value="LdcA_N"/>
</dbReference>
<feature type="active site" description="Nucleophile" evidence="3">
    <location>
        <position position="111"/>
    </location>
</feature>
<evidence type="ECO:0000313" key="22">
    <source>
        <dbReference type="Proteomes" id="UP000467536"/>
    </source>
</evidence>
<evidence type="ECO:0000313" key="19">
    <source>
        <dbReference type="Proteomes" id="UP000336166"/>
    </source>
</evidence>
<dbReference type="Proteomes" id="UP000528151">
    <property type="component" value="Unassembled WGS sequence"/>
</dbReference>
<dbReference type="EMBL" id="AAAIXK010000002">
    <property type="protein sequence ID" value="EAC5549855.1"/>
    <property type="molecule type" value="Genomic_DNA"/>
</dbReference>
<dbReference type="GO" id="GO:0004180">
    <property type="term" value="F:carboxypeptidase activity"/>
    <property type="evidence" value="ECO:0007669"/>
    <property type="project" value="UniProtKB-KW"/>
</dbReference>
<comment type="caution">
    <text evidence="11">The sequence shown here is derived from an EMBL/GenBank/DDBJ whole genome shotgun (WGS) entry which is preliminary data.</text>
</comment>
<sequence length="324" mass="35811">MIPAKLKQGDEIRIIAPSRSIGIMADNQVEIAVKRLTDMGFKVTFGEHVAEMDCMMSSSIRSRVADIHEAFNDSSVKAILTVIGGFNSNQLLPYLDYELISENPKILCGFSDITALATAIYTQTELITYSGAHFSSFSMEKGLDYVMDSFSKCLLQKEPFALKESAAWSDDEWYLDQENRNFIPNEGLVVMQPGEAEGIIIGGNLCTLNLLQGTEYMPNLAGTILFIEDDFMTVPETFDRDLESLLSQPGADEIEGLVIGRFQQKTAMTAEKLAYIIETKTALQKIPVISGADFGHTQPIATFPIGGTARIDTNQTDKIQIIRH</sequence>
<dbReference type="Proteomes" id="UP000467536">
    <property type="component" value="Unassembled WGS sequence"/>
</dbReference>
<evidence type="ECO:0000313" key="13">
    <source>
        <dbReference type="EMBL" id="EDO0986168.1"/>
    </source>
</evidence>
<dbReference type="InterPro" id="IPR003507">
    <property type="entry name" value="S66_fam"/>
</dbReference>
<dbReference type="EMBL" id="QXLS01000003">
    <property type="protein sequence ID" value="RKA08539.1"/>
    <property type="molecule type" value="Genomic_DNA"/>
</dbReference>
<dbReference type="EMBL" id="DAAEEB010000007">
    <property type="protein sequence ID" value="HAA8053672.1"/>
    <property type="molecule type" value="Genomic_DNA"/>
</dbReference>
<evidence type="ECO:0000313" key="10">
    <source>
        <dbReference type="EMBL" id="EAG9387012.1"/>
    </source>
</evidence>
<reference evidence="16 21" key="3">
    <citation type="submission" date="2018-04" db="EMBL/GenBank/DDBJ databases">
        <title>Genome Analysis of a Prevalent Clone of Listeria monocytogenes Sequence Type 87 in China.</title>
        <authorList>
            <person name="Wang Y."/>
        </authorList>
    </citation>
    <scope>NUCLEOTIDE SEQUENCE [LARGE SCALE GENOMIC DNA]</scope>
    <source>
        <strain evidence="16 21">ICDC_LM1523</strain>
    </source>
</reference>
<dbReference type="EMBL" id="AABEKY010000003">
    <property type="protein sequence ID" value="EAG9387012.1"/>
    <property type="molecule type" value="Genomic_DNA"/>
</dbReference>
<evidence type="ECO:0000313" key="18">
    <source>
        <dbReference type="Proteomes" id="UP000272537"/>
    </source>
</evidence>
<dbReference type="Proteomes" id="UP000840039">
    <property type="component" value="Unassembled WGS sequence"/>
</dbReference>
<feature type="active site" description="Charge relay system" evidence="3">
    <location>
        <position position="296"/>
    </location>
</feature>
<dbReference type="PANTHER" id="PTHR30237:SF6">
    <property type="entry name" value="CARBOXYPEPTIDASE YOCD-RELATED"/>
    <property type="match status" value="1"/>
</dbReference>
<dbReference type="Proteomes" id="UP000336166">
    <property type="component" value="Unassembled WGS sequence"/>
</dbReference>
<evidence type="ECO:0000313" key="27">
    <source>
        <dbReference type="Proteomes" id="UP000528151"/>
    </source>
</evidence>
<dbReference type="Proteomes" id="UP000527632">
    <property type="component" value="Unassembled WGS sequence"/>
</dbReference>
<dbReference type="EMBL" id="QDAY01000003">
    <property type="protein sequence ID" value="KAA9448945.1"/>
    <property type="molecule type" value="Genomic_DNA"/>
</dbReference>
<evidence type="ECO:0000313" key="28">
    <source>
        <dbReference type="Proteomes" id="UP000840197"/>
    </source>
</evidence>
<dbReference type="Pfam" id="PF17676">
    <property type="entry name" value="Peptidase_S66C"/>
    <property type="match status" value="1"/>
</dbReference>
<reference evidence="14 28" key="2">
    <citation type="journal article" date="2018" name="Genome Biol.">
        <title>SKESA: strategic k-mer extension for scrupulous assemblies.</title>
        <authorList>
            <person name="Souvorov A."/>
            <person name="Agarwala R."/>
            <person name="Lipman D.J."/>
        </authorList>
    </citation>
    <scope>NUCLEOTIDE SEQUENCE [LARGE SCALE GENOMIC DNA]</scope>
    <source>
        <strain evidence="14">09CEB371LM</strain>
        <strain evidence="15 28">CFIAFB20130012</strain>
    </source>
</reference>
<evidence type="ECO:0000313" key="17">
    <source>
        <dbReference type="EMBL" id="RKA08539.1"/>
    </source>
</evidence>
<evidence type="ECO:0000313" key="14">
    <source>
        <dbReference type="EMBL" id="HAA8053672.1"/>
    </source>
</evidence>
<evidence type="ECO:0000313" key="20">
    <source>
        <dbReference type="Proteomes" id="UP000365297"/>
    </source>
</evidence>
<dbReference type="EMBL" id="AAAREG010000005">
    <property type="protein sequence ID" value="EAE2354366.1"/>
    <property type="molecule type" value="Genomic_DNA"/>
</dbReference>
<dbReference type="SUPFAM" id="SSF52317">
    <property type="entry name" value="Class I glutamine amidotransferase-like"/>
    <property type="match status" value="1"/>
</dbReference>